<dbReference type="Pfam" id="PF25463">
    <property type="entry name" value="DUF7899"/>
    <property type="match status" value="1"/>
</dbReference>
<organism evidence="1 2">
    <name type="scientific">Panicum virgatum</name>
    <name type="common">Blackwell switchgrass</name>
    <dbReference type="NCBI Taxonomy" id="38727"/>
    <lineage>
        <taxon>Eukaryota</taxon>
        <taxon>Viridiplantae</taxon>
        <taxon>Streptophyta</taxon>
        <taxon>Embryophyta</taxon>
        <taxon>Tracheophyta</taxon>
        <taxon>Spermatophyta</taxon>
        <taxon>Magnoliopsida</taxon>
        <taxon>Liliopsida</taxon>
        <taxon>Poales</taxon>
        <taxon>Poaceae</taxon>
        <taxon>PACMAD clade</taxon>
        <taxon>Panicoideae</taxon>
        <taxon>Panicodae</taxon>
        <taxon>Paniceae</taxon>
        <taxon>Panicinae</taxon>
        <taxon>Panicum</taxon>
        <taxon>Panicum sect. Hiantes</taxon>
    </lineage>
</organism>
<dbReference type="PANTHER" id="PTHR31789:SF9">
    <property type="entry name" value="EXPRESSED PROTEIN"/>
    <property type="match status" value="1"/>
</dbReference>
<dbReference type="InterPro" id="IPR015943">
    <property type="entry name" value="WD40/YVTN_repeat-like_dom_sf"/>
</dbReference>
<keyword evidence="2" id="KW-1185">Reference proteome</keyword>
<comment type="caution">
    <text evidence="1">The sequence shown here is derived from an EMBL/GenBank/DDBJ whole genome shotgun (WGS) entry which is preliminary data.</text>
</comment>
<dbReference type="InterPro" id="IPR057221">
    <property type="entry name" value="DUF7899"/>
</dbReference>
<dbReference type="Gene3D" id="2.130.10.10">
    <property type="entry name" value="YVTN repeat-like/Quinoprotein amine dehydrogenase"/>
    <property type="match status" value="1"/>
</dbReference>
<evidence type="ECO:0008006" key="3">
    <source>
        <dbReference type="Google" id="ProtNLM"/>
    </source>
</evidence>
<protein>
    <recommendedName>
        <fullName evidence="3">Transducin/WD40 repeat-like superfamily protein</fullName>
    </recommendedName>
</protein>
<evidence type="ECO:0000313" key="1">
    <source>
        <dbReference type="EMBL" id="KAG2629452.1"/>
    </source>
</evidence>
<dbReference type="AlphaFoldDB" id="A0A8T0UYW5"/>
<dbReference type="EMBL" id="CM029041">
    <property type="protein sequence ID" value="KAG2629452.1"/>
    <property type="molecule type" value="Genomic_DNA"/>
</dbReference>
<name>A0A8T0UYW5_PANVG</name>
<gene>
    <name evidence="1" type="ORF">PVAP13_3KG505700</name>
</gene>
<proteinExistence type="predicted"/>
<dbReference type="Proteomes" id="UP000823388">
    <property type="component" value="Chromosome 3K"/>
</dbReference>
<evidence type="ECO:0000313" key="2">
    <source>
        <dbReference type="Proteomes" id="UP000823388"/>
    </source>
</evidence>
<dbReference type="SUPFAM" id="SSF69322">
    <property type="entry name" value="Tricorn protease domain 2"/>
    <property type="match status" value="1"/>
</dbReference>
<dbReference type="PANTHER" id="PTHR31789">
    <property type="entry name" value="OS05G0482600 PROTEIN"/>
    <property type="match status" value="1"/>
</dbReference>
<accession>A0A8T0UYW5</accession>
<sequence>MAPERFRGMQLQEEFDAYDGCDALLSAKQKFLTERSRIIEIVAAKDIIFALSRSGLCAAFDRVTNKRVAFLNSSPDEVIRSMLYNKYNDSLITVSLYSSDSYRSLNCRATPLECVRRNELDAGFPIFESESLKWPGFVEFDSVNGKALIYAAQEGIYKVFDLANYSFLYSIQAANVHDIKISQGFMLVIYDRMPSYVSLKILSIADGKPIKSFKHSLQPNKRVVFMEHFNEKLLVKQEGENIQILDVRSSELIEISATKFVNPQALVVLYGRNLFLISRNRTATVWNFQGELVTSFEDHLLWHDNVWSANDIYITKDEGRIISYCKSEAVEDDGTVTPIGSINMSDIMTGKCIAKIAANNPTISIAPCRNGCNKRSSVSCTPPEALKDVTAVFYDEDRNEIYTGNKHGLLHLWSNSSGFIFRKL</sequence>
<dbReference type="OrthoDB" id="336008at2759"/>
<reference evidence="1" key="1">
    <citation type="submission" date="2020-05" db="EMBL/GenBank/DDBJ databases">
        <title>WGS assembly of Panicum virgatum.</title>
        <authorList>
            <person name="Lovell J.T."/>
            <person name="Jenkins J."/>
            <person name="Shu S."/>
            <person name="Juenger T.E."/>
            <person name="Schmutz J."/>
        </authorList>
    </citation>
    <scope>NUCLEOTIDE SEQUENCE</scope>
    <source>
        <strain evidence="1">AP13</strain>
    </source>
</reference>